<accession>A0A8S3JWW5</accession>
<dbReference type="Proteomes" id="UP000681967">
    <property type="component" value="Unassembled WGS sequence"/>
</dbReference>
<dbReference type="EMBL" id="CAJOBH010264655">
    <property type="protein sequence ID" value="CAF5159781.1"/>
    <property type="molecule type" value="Genomic_DNA"/>
</dbReference>
<evidence type="ECO:0000313" key="3">
    <source>
        <dbReference type="Proteomes" id="UP000681720"/>
    </source>
</evidence>
<reference evidence="2" key="1">
    <citation type="submission" date="2021-02" db="EMBL/GenBank/DDBJ databases">
        <authorList>
            <person name="Nowell W R."/>
        </authorList>
    </citation>
    <scope>NUCLEOTIDE SEQUENCE</scope>
</reference>
<feature type="non-terminal residue" evidence="2">
    <location>
        <position position="1"/>
    </location>
</feature>
<name>A0A8S3JWW5_9BILA</name>
<evidence type="ECO:0000313" key="1">
    <source>
        <dbReference type="EMBL" id="CAF5159781.1"/>
    </source>
</evidence>
<evidence type="ECO:0000313" key="2">
    <source>
        <dbReference type="EMBL" id="CAF5223319.1"/>
    </source>
</evidence>
<proteinExistence type="predicted"/>
<organism evidence="2 3">
    <name type="scientific">Rotaria magnacalcarata</name>
    <dbReference type="NCBI Taxonomy" id="392030"/>
    <lineage>
        <taxon>Eukaryota</taxon>
        <taxon>Metazoa</taxon>
        <taxon>Spiralia</taxon>
        <taxon>Gnathifera</taxon>
        <taxon>Rotifera</taxon>
        <taxon>Eurotatoria</taxon>
        <taxon>Bdelloidea</taxon>
        <taxon>Philodinida</taxon>
        <taxon>Philodinidae</taxon>
        <taxon>Rotaria</taxon>
    </lineage>
</organism>
<dbReference type="EMBL" id="CAJOBJ010370801">
    <property type="protein sequence ID" value="CAF5223319.1"/>
    <property type="molecule type" value="Genomic_DNA"/>
</dbReference>
<sequence>MDSIEEHPQDSPITSINTITTMDDEIHDNIDAEIDEEKWISATSSTSHTQRHYQSLLNCIFQERPIIRRQGGYDIEDPTVHVREKLIVFCQELVEAVKTRFEDTPSIFLSMKSCLDVSSLYEQVVLIGQQTLEDYGQ</sequence>
<protein>
    <submittedName>
        <fullName evidence="2">Uncharacterized protein</fullName>
    </submittedName>
</protein>
<gene>
    <name evidence="1" type="ORF">BYL167_LOCUS74237</name>
    <name evidence="2" type="ORF">GIL414_LOCUS85523</name>
</gene>
<dbReference type="AlphaFoldDB" id="A0A8S3JWW5"/>
<dbReference type="Proteomes" id="UP000681720">
    <property type="component" value="Unassembled WGS sequence"/>
</dbReference>
<comment type="caution">
    <text evidence="2">The sequence shown here is derived from an EMBL/GenBank/DDBJ whole genome shotgun (WGS) entry which is preliminary data.</text>
</comment>